<comment type="caution">
    <text evidence="2">The sequence shown here is derived from an EMBL/GenBank/DDBJ whole genome shotgun (WGS) entry which is preliminary data.</text>
</comment>
<name>A0AAW2WTX6_9LAMI</name>
<feature type="region of interest" description="Disordered" evidence="1">
    <location>
        <begin position="123"/>
        <end position="161"/>
    </location>
</feature>
<sequence length="177" mass="19600">MFQRRHGYADPKSRSEVFNPHKEEATSGFWIDPARPAQGLEEISKDHHQNPPQRVFHSGPLAPGVGSVGTISARKNNDSSILATRNDLSTLSGLVASRALSSLESRDNLISSNVEDTKQVGRLSESFGDPMRKKDRRRQMPNFSSSQHAETGGNNTKEPTTVSFTTKLNVKYSMFID</sequence>
<feature type="region of interest" description="Disordered" evidence="1">
    <location>
        <begin position="1"/>
        <end position="33"/>
    </location>
</feature>
<proteinExistence type="predicted"/>
<evidence type="ECO:0000313" key="2">
    <source>
        <dbReference type="EMBL" id="KAL0443987.1"/>
    </source>
</evidence>
<reference evidence="2" key="2">
    <citation type="journal article" date="2024" name="Plant">
        <title>Genomic evolution and insights into agronomic trait innovations of Sesamum species.</title>
        <authorList>
            <person name="Miao H."/>
            <person name="Wang L."/>
            <person name="Qu L."/>
            <person name="Liu H."/>
            <person name="Sun Y."/>
            <person name="Le M."/>
            <person name="Wang Q."/>
            <person name="Wei S."/>
            <person name="Zheng Y."/>
            <person name="Lin W."/>
            <person name="Duan Y."/>
            <person name="Cao H."/>
            <person name="Xiong S."/>
            <person name="Wang X."/>
            <person name="Wei L."/>
            <person name="Li C."/>
            <person name="Ma Q."/>
            <person name="Ju M."/>
            <person name="Zhao R."/>
            <person name="Li G."/>
            <person name="Mu C."/>
            <person name="Tian Q."/>
            <person name="Mei H."/>
            <person name="Zhang T."/>
            <person name="Gao T."/>
            <person name="Zhang H."/>
        </authorList>
    </citation>
    <scope>NUCLEOTIDE SEQUENCE</scope>
    <source>
        <strain evidence="2">KEN1</strain>
    </source>
</reference>
<dbReference type="AlphaFoldDB" id="A0AAW2WTX6"/>
<evidence type="ECO:0000256" key="1">
    <source>
        <dbReference type="SAM" id="MobiDB-lite"/>
    </source>
</evidence>
<feature type="compositionally biased region" description="Polar residues" evidence="1">
    <location>
        <begin position="141"/>
        <end position="161"/>
    </location>
</feature>
<organism evidence="2">
    <name type="scientific">Sesamum latifolium</name>
    <dbReference type="NCBI Taxonomy" id="2727402"/>
    <lineage>
        <taxon>Eukaryota</taxon>
        <taxon>Viridiplantae</taxon>
        <taxon>Streptophyta</taxon>
        <taxon>Embryophyta</taxon>
        <taxon>Tracheophyta</taxon>
        <taxon>Spermatophyta</taxon>
        <taxon>Magnoliopsida</taxon>
        <taxon>eudicotyledons</taxon>
        <taxon>Gunneridae</taxon>
        <taxon>Pentapetalae</taxon>
        <taxon>asterids</taxon>
        <taxon>lamiids</taxon>
        <taxon>Lamiales</taxon>
        <taxon>Pedaliaceae</taxon>
        <taxon>Sesamum</taxon>
    </lineage>
</organism>
<protein>
    <submittedName>
        <fullName evidence="2">Uncharacterized protein</fullName>
    </submittedName>
</protein>
<gene>
    <name evidence="2" type="ORF">Slati_2121400</name>
</gene>
<reference evidence="2" key="1">
    <citation type="submission" date="2020-06" db="EMBL/GenBank/DDBJ databases">
        <authorList>
            <person name="Li T."/>
            <person name="Hu X."/>
            <person name="Zhang T."/>
            <person name="Song X."/>
            <person name="Zhang H."/>
            <person name="Dai N."/>
            <person name="Sheng W."/>
            <person name="Hou X."/>
            <person name="Wei L."/>
        </authorList>
    </citation>
    <scope>NUCLEOTIDE SEQUENCE</scope>
    <source>
        <strain evidence="2">KEN1</strain>
        <tissue evidence="2">Leaf</tissue>
    </source>
</reference>
<accession>A0AAW2WTX6</accession>
<feature type="compositionally biased region" description="Basic and acidic residues" evidence="1">
    <location>
        <begin position="7"/>
        <end position="25"/>
    </location>
</feature>
<dbReference type="EMBL" id="JACGWN010000007">
    <property type="protein sequence ID" value="KAL0443987.1"/>
    <property type="molecule type" value="Genomic_DNA"/>
</dbReference>